<dbReference type="Proteomes" id="UP000186607">
    <property type="component" value="Unassembled WGS sequence"/>
</dbReference>
<dbReference type="RefSeq" id="WP_175607327.1">
    <property type="nucleotide sequence ID" value="NZ_MSTI01000007.1"/>
</dbReference>
<dbReference type="EMBL" id="MSTI01000007">
    <property type="protein sequence ID" value="OLV20211.1"/>
    <property type="molecule type" value="Genomic_DNA"/>
</dbReference>
<accession>A0A1U7P4W3</accession>
<comment type="caution">
    <text evidence="1">The sequence shown here is derived from an EMBL/GenBank/DDBJ whole genome shotgun (WGS) entry which is preliminary data.</text>
</comment>
<reference evidence="1 2" key="1">
    <citation type="submission" date="2017-01" db="EMBL/GenBank/DDBJ databases">
        <title>Genome Analysis of Deinococcus marmoris KOPRI26562.</title>
        <authorList>
            <person name="Kim J.H."/>
            <person name="Oh H.-M."/>
        </authorList>
    </citation>
    <scope>NUCLEOTIDE SEQUENCE [LARGE SCALE GENOMIC DNA]</scope>
    <source>
        <strain evidence="1 2">KOPRI26562</strain>
    </source>
</reference>
<evidence type="ECO:0000313" key="2">
    <source>
        <dbReference type="Proteomes" id="UP000186607"/>
    </source>
</evidence>
<dbReference type="AlphaFoldDB" id="A0A1U7P4W3"/>
<sequence length="549" mass="61335">MLSPLELARLKPRQRRAWKLLELLEAQTPPSIERPLGDGLPAPGEPLPWLQALFPRTYTQPLAEYHTEFWERVWRMKPNQSATEFYVWPRGFSKTTNAERAVIRLAAAGFRYILYVKETQDQADDAVQNIGAVLESPEVERYYPLLSQRSVNRFGNSKGWRRDRMRTASGVVVDAAGLDVSVRGLLLEGARPDVIILDDLDAKEDTMRTTEKKIRTITSSIIPAGAPNRVILGLQNIINPHGVFTRLADLCPDHPADFLMDRFVSGPWPAVRGLEFAQAGSNEHGRPIYRITAGESTWPQARPLAMLEAELNQMGPTQFIEEKQNEVGALEGSLYANFSLQSLLIDEPPLEDFEDIIVVCDPAVTATDKSDSNGIRVGGRLPNRLIVGLYSWEGRDTVDGMLTRALVKAVEYGASRVALESNQGGDIWITAYDATWNHLVQSDDYPSITLQTRKPRLEQVKASTATGGKRERWQVTLGARERGEFKEVRGTHGVLFSALERLPEFKPFDIADADSWLERILSQPAAASQGTVVNAVTTLNTLSRLARRR</sequence>
<name>A0A1U7P4W3_9DEIO</name>
<organism evidence="1 2">
    <name type="scientific">Deinococcus marmoris</name>
    <dbReference type="NCBI Taxonomy" id="249408"/>
    <lineage>
        <taxon>Bacteria</taxon>
        <taxon>Thermotogati</taxon>
        <taxon>Deinococcota</taxon>
        <taxon>Deinococci</taxon>
        <taxon>Deinococcales</taxon>
        <taxon>Deinococcaceae</taxon>
        <taxon>Deinococcus</taxon>
    </lineage>
</organism>
<gene>
    <name evidence="1" type="ORF">BOO71_0000661</name>
</gene>
<evidence type="ECO:0008006" key="3">
    <source>
        <dbReference type="Google" id="ProtNLM"/>
    </source>
</evidence>
<proteinExistence type="predicted"/>
<evidence type="ECO:0000313" key="1">
    <source>
        <dbReference type="EMBL" id="OLV20211.1"/>
    </source>
</evidence>
<protein>
    <recommendedName>
        <fullName evidence="3">Terminase large subunit gp17-like C-terminal domain-containing protein</fullName>
    </recommendedName>
</protein>
<keyword evidence="2" id="KW-1185">Reference proteome</keyword>
<dbReference type="STRING" id="249408.BOO71_0000661"/>